<evidence type="ECO:0000256" key="3">
    <source>
        <dbReference type="ARBA" id="ARBA00022679"/>
    </source>
</evidence>
<dbReference type="Pfam" id="PF20142">
    <property type="entry name" value="Scaffold"/>
    <property type="match status" value="1"/>
</dbReference>
<dbReference type="Proteomes" id="UP000298213">
    <property type="component" value="Unassembled WGS sequence"/>
</dbReference>
<proteinExistence type="inferred from homology"/>
<dbReference type="InterPro" id="IPR045380">
    <property type="entry name" value="LD_TPept_scaffold_dom"/>
</dbReference>
<dbReference type="Pfam" id="PF01471">
    <property type="entry name" value="PG_binding_1"/>
    <property type="match status" value="1"/>
</dbReference>
<dbReference type="GO" id="GO:0016740">
    <property type="term" value="F:transferase activity"/>
    <property type="evidence" value="ECO:0007669"/>
    <property type="project" value="UniProtKB-KW"/>
</dbReference>
<feature type="active site" description="Nucleophile" evidence="7">
    <location>
        <position position="432"/>
    </location>
</feature>
<dbReference type="InterPro" id="IPR038063">
    <property type="entry name" value="Transpep_catalytic_dom"/>
</dbReference>
<feature type="region of interest" description="Disordered" evidence="8">
    <location>
        <begin position="222"/>
        <end position="241"/>
    </location>
</feature>
<evidence type="ECO:0000313" key="10">
    <source>
        <dbReference type="EMBL" id="TFI57581.1"/>
    </source>
</evidence>
<feature type="domain" description="L,D-TPase catalytic" evidence="9">
    <location>
        <begin position="306"/>
        <end position="456"/>
    </location>
</feature>
<organism evidence="10 11">
    <name type="scientific">Sphingomonas parva</name>
    <dbReference type="NCBI Taxonomy" id="2555898"/>
    <lineage>
        <taxon>Bacteria</taxon>
        <taxon>Pseudomonadati</taxon>
        <taxon>Pseudomonadota</taxon>
        <taxon>Alphaproteobacteria</taxon>
        <taxon>Sphingomonadales</taxon>
        <taxon>Sphingomonadaceae</taxon>
        <taxon>Sphingomonas</taxon>
    </lineage>
</organism>
<sequence>MRRVLVCVSVAALLVAGCGNEGGSGGAESAEVNPKQVSPEALQAAVKDERARKFYAARNWAAVWSDARAEELTGALGEAVRHGLNVDGYLEKVKAAGSPAEREASLTVAALDYAQTLAMGAVDPRKIFEVYEVPMNKVDVVGGLGQAIGGGDGAVKTWLAGLAPQDEEYKALQEAYVQYRQRADAEQRAAIQPGDKIAPGDRDPRVPQIAQALQSNGYLAAAQPAPQGGESAEGNAAAPAAKPSNIYTPQMVQAVKKVQTDYGIEADGIIGNSTLEALNTGAKERARILAVNLERRRWLERTPPKTRIDVNTAAAELAYWRDGQVADRRRVVVGQPDWETPELGSPIFRLVANPDWVVPESIAKEEILPKGAAYMAKENIVMKNGRLVQQPGPKSALGLVKFDMANDHAIYLHDTPAKALFASTNRHSSHGCARVEDALGFARMLADQNGVREQFEKALATKEETPVSLPNRIPVRLLYHSAYLDGGRVVFRTDPYGWDDLLAKSLGFEGQIRPRVKTHVADIGP</sequence>
<dbReference type="CDD" id="cd16913">
    <property type="entry name" value="YkuD_like"/>
    <property type="match status" value="1"/>
</dbReference>
<dbReference type="GO" id="GO:0009252">
    <property type="term" value="P:peptidoglycan biosynthetic process"/>
    <property type="evidence" value="ECO:0007669"/>
    <property type="project" value="UniProtKB-UniPathway"/>
</dbReference>
<keyword evidence="6 7" id="KW-0961">Cell wall biogenesis/degradation</keyword>
<evidence type="ECO:0000259" key="9">
    <source>
        <dbReference type="PROSITE" id="PS52029"/>
    </source>
</evidence>
<dbReference type="Gene3D" id="1.10.101.10">
    <property type="entry name" value="PGBD-like superfamily/PGBD"/>
    <property type="match status" value="1"/>
</dbReference>
<dbReference type="OrthoDB" id="9778545at2"/>
<dbReference type="SUPFAM" id="SSF141523">
    <property type="entry name" value="L,D-transpeptidase catalytic domain-like"/>
    <property type="match status" value="1"/>
</dbReference>
<name>A0A4Y8ZNK6_9SPHN</name>
<evidence type="ECO:0000313" key="11">
    <source>
        <dbReference type="Proteomes" id="UP000298213"/>
    </source>
</evidence>
<feature type="active site" description="Proton donor/acceptor" evidence="7">
    <location>
        <position position="413"/>
    </location>
</feature>
<evidence type="ECO:0000256" key="7">
    <source>
        <dbReference type="PROSITE-ProRule" id="PRU01373"/>
    </source>
</evidence>
<dbReference type="UniPathway" id="UPA00219"/>
<evidence type="ECO:0000256" key="4">
    <source>
        <dbReference type="ARBA" id="ARBA00022960"/>
    </source>
</evidence>
<dbReference type="GO" id="GO:0004180">
    <property type="term" value="F:carboxypeptidase activity"/>
    <property type="evidence" value="ECO:0007669"/>
    <property type="project" value="UniProtKB-ARBA"/>
</dbReference>
<dbReference type="RefSeq" id="WP_135088040.1">
    <property type="nucleotide sequence ID" value="NZ_SPDV01000029.1"/>
</dbReference>
<keyword evidence="5 7" id="KW-0573">Peptidoglycan synthesis</keyword>
<comment type="caution">
    <text evidence="10">The sequence shown here is derived from an EMBL/GenBank/DDBJ whole genome shotgun (WGS) entry which is preliminary data.</text>
</comment>
<gene>
    <name evidence="10" type="ORF">E2493_14545</name>
</gene>
<comment type="pathway">
    <text evidence="1 7">Cell wall biogenesis; peptidoglycan biosynthesis.</text>
</comment>
<keyword evidence="4 7" id="KW-0133">Cell shape</keyword>
<evidence type="ECO:0000256" key="2">
    <source>
        <dbReference type="ARBA" id="ARBA00005992"/>
    </source>
</evidence>
<comment type="similarity">
    <text evidence="2">Belongs to the YkuD family.</text>
</comment>
<dbReference type="InterPro" id="IPR036365">
    <property type="entry name" value="PGBD-like_sf"/>
</dbReference>
<dbReference type="GO" id="GO:0008360">
    <property type="term" value="P:regulation of cell shape"/>
    <property type="evidence" value="ECO:0007669"/>
    <property type="project" value="UniProtKB-UniRule"/>
</dbReference>
<dbReference type="SUPFAM" id="SSF47090">
    <property type="entry name" value="PGBD-like"/>
    <property type="match status" value="1"/>
</dbReference>
<dbReference type="PROSITE" id="PS52029">
    <property type="entry name" value="LD_TPASE"/>
    <property type="match status" value="1"/>
</dbReference>
<evidence type="ECO:0000256" key="1">
    <source>
        <dbReference type="ARBA" id="ARBA00004752"/>
    </source>
</evidence>
<dbReference type="InterPro" id="IPR036366">
    <property type="entry name" value="PGBDSf"/>
</dbReference>
<dbReference type="AlphaFoldDB" id="A0A4Y8ZNK6"/>
<keyword evidence="3" id="KW-0808">Transferase</keyword>
<dbReference type="PANTHER" id="PTHR41533">
    <property type="entry name" value="L,D-TRANSPEPTIDASE HI_1667-RELATED"/>
    <property type="match status" value="1"/>
</dbReference>
<dbReference type="PANTHER" id="PTHR41533:SF2">
    <property type="entry name" value="BLR7131 PROTEIN"/>
    <property type="match status" value="1"/>
</dbReference>
<accession>A0A4Y8ZNK6</accession>
<evidence type="ECO:0000256" key="5">
    <source>
        <dbReference type="ARBA" id="ARBA00022984"/>
    </source>
</evidence>
<dbReference type="InterPro" id="IPR052905">
    <property type="entry name" value="LD-transpeptidase_YkuD-like"/>
</dbReference>
<dbReference type="Pfam" id="PF03734">
    <property type="entry name" value="YkuD"/>
    <property type="match status" value="1"/>
</dbReference>
<protein>
    <submittedName>
        <fullName evidence="10">Murein L,D-transpeptidase</fullName>
    </submittedName>
</protein>
<dbReference type="GO" id="GO:0071555">
    <property type="term" value="P:cell wall organization"/>
    <property type="evidence" value="ECO:0007669"/>
    <property type="project" value="UniProtKB-UniRule"/>
</dbReference>
<dbReference type="InterPro" id="IPR005490">
    <property type="entry name" value="LD_TPept_cat_dom"/>
</dbReference>
<keyword evidence="11" id="KW-1185">Reference proteome</keyword>
<feature type="compositionally biased region" description="Low complexity" evidence="8">
    <location>
        <begin position="229"/>
        <end position="241"/>
    </location>
</feature>
<dbReference type="InterPro" id="IPR002477">
    <property type="entry name" value="Peptidoglycan-bd-like"/>
</dbReference>
<reference evidence="10 11" key="1">
    <citation type="submission" date="2019-03" db="EMBL/GenBank/DDBJ databases">
        <title>Genome sequence of Sphingomonas sp. 17J27-24.</title>
        <authorList>
            <person name="Kim M."/>
            <person name="Maeng S."/>
            <person name="Sathiyaraj S."/>
        </authorList>
    </citation>
    <scope>NUCLEOTIDE SEQUENCE [LARGE SCALE GENOMIC DNA]</scope>
    <source>
        <strain evidence="10 11">17J27-24</strain>
    </source>
</reference>
<dbReference type="PROSITE" id="PS51257">
    <property type="entry name" value="PROKAR_LIPOPROTEIN"/>
    <property type="match status" value="1"/>
</dbReference>
<dbReference type="EMBL" id="SPDV01000029">
    <property type="protein sequence ID" value="TFI57581.1"/>
    <property type="molecule type" value="Genomic_DNA"/>
</dbReference>
<evidence type="ECO:0000256" key="8">
    <source>
        <dbReference type="SAM" id="MobiDB-lite"/>
    </source>
</evidence>
<dbReference type="Gene3D" id="2.40.440.10">
    <property type="entry name" value="L,D-transpeptidase catalytic domain-like"/>
    <property type="match status" value="1"/>
</dbReference>
<evidence type="ECO:0000256" key="6">
    <source>
        <dbReference type="ARBA" id="ARBA00023316"/>
    </source>
</evidence>